<gene>
    <name evidence="1" type="ORF">BG60_26450</name>
</gene>
<dbReference type="RefSeq" id="WP_034473808.1">
    <property type="nucleotide sequence ID" value="NZ_JFHD01000040.1"/>
</dbReference>
<evidence type="ECO:0000313" key="1">
    <source>
        <dbReference type="EMBL" id="KDR25958.1"/>
    </source>
</evidence>
<proteinExistence type="predicted"/>
<accession>A0A656QA42</accession>
<dbReference type="AlphaFoldDB" id="A0A656QA42"/>
<organism evidence="1 2">
    <name type="scientific">Caballeronia zhejiangensis</name>
    <dbReference type="NCBI Taxonomy" id="871203"/>
    <lineage>
        <taxon>Bacteria</taxon>
        <taxon>Pseudomonadati</taxon>
        <taxon>Pseudomonadota</taxon>
        <taxon>Betaproteobacteria</taxon>
        <taxon>Burkholderiales</taxon>
        <taxon>Burkholderiaceae</taxon>
        <taxon>Caballeronia</taxon>
    </lineage>
</organism>
<evidence type="ECO:0000313" key="2">
    <source>
        <dbReference type="Proteomes" id="UP000027451"/>
    </source>
</evidence>
<sequence>MSQTVVPFGDVKAQKKWSANLAVDAAKKSYFEGKFIGTDDNSVIQRKTELEQDSGDRISFDLCVQMRGEPTYGDKRLEGKEEQLKFFTDEVAIDQVRKSASAGGRMTRKRTSHDLRKVARDRLGDYFGRLVDELIFMYLSGARGVNADFIEGLTYTGFANNPFTAPDADHILYGGAATSKASLAATDTMSRTLVERAQVKASMMQAMNPDTANMVPVSVEGTEDRYVLLMSPFQEYQLRTQDAAGWLEIQKAAAAAEGRNNPIFKGGLGMIGNTILHSHRNTIRFSDYGAGANLPAARALFMGRQAAVVAYGSKGGLRYDWKEEEKDFGNEPTVASGFIGGIKKTQFNGKDFGVISIDTYAKDPNS</sequence>
<dbReference type="NCBIfam" id="TIGR04387">
    <property type="entry name" value="capsid_maj_N4"/>
    <property type="match status" value="1"/>
</dbReference>
<evidence type="ECO:0008006" key="3">
    <source>
        <dbReference type="Google" id="ProtNLM"/>
    </source>
</evidence>
<comment type="caution">
    <text evidence="1">The sequence shown here is derived from an EMBL/GenBank/DDBJ whole genome shotgun (WGS) entry which is preliminary data.</text>
</comment>
<dbReference type="InterPro" id="IPR025267">
    <property type="entry name" value="ORF017-like"/>
</dbReference>
<protein>
    <recommendedName>
        <fullName evidence="3">N4-gp56 family major capsid protein</fullName>
    </recommendedName>
</protein>
<dbReference type="EMBL" id="JFHD01000040">
    <property type="protein sequence ID" value="KDR25958.1"/>
    <property type="molecule type" value="Genomic_DNA"/>
</dbReference>
<keyword evidence="2" id="KW-1185">Reference proteome</keyword>
<reference evidence="1 2" key="1">
    <citation type="submission" date="2014-03" db="EMBL/GenBank/DDBJ databases">
        <title>Draft Genome Sequences of Four Burkholderia Strains.</title>
        <authorList>
            <person name="Liu X.Y."/>
            <person name="Li C.X."/>
            <person name="Xu J.H."/>
        </authorList>
    </citation>
    <scope>NUCLEOTIDE SEQUENCE [LARGE SCALE GENOMIC DNA]</scope>
    <source>
        <strain evidence="1 2">OP-1</strain>
    </source>
</reference>
<name>A0A656QA42_9BURK</name>
<dbReference type="Proteomes" id="UP000027451">
    <property type="component" value="Unassembled WGS sequence"/>
</dbReference>
<dbReference type="Pfam" id="PF13252">
    <property type="entry name" value="Phage_capsid_3"/>
    <property type="match status" value="1"/>
</dbReference>